<dbReference type="SMART" id="SM01264">
    <property type="entry name" value="M16C_associated"/>
    <property type="match status" value="1"/>
</dbReference>
<dbReference type="InterPro" id="IPR007863">
    <property type="entry name" value="Peptidase_M16_C"/>
</dbReference>
<dbReference type="PANTHER" id="PTHR43016:SF13">
    <property type="entry name" value="PRESEQUENCE PROTEASE, MITOCHONDRIAL"/>
    <property type="match status" value="1"/>
</dbReference>
<dbReference type="InterPro" id="IPR055130">
    <property type="entry name" value="PreP_C"/>
</dbReference>
<dbReference type="SUPFAM" id="SSF63411">
    <property type="entry name" value="LuxS/MPP-like metallohydrolase"/>
    <property type="match status" value="4"/>
</dbReference>
<dbReference type="RefSeq" id="WP_234622869.1">
    <property type="nucleotide sequence ID" value="NZ_JAHWXT010000001.1"/>
</dbReference>
<gene>
    <name evidence="2" type="ORF">KW868_05145</name>
</gene>
<dbReference type="InterPro" id="IPR013578">
    <property type="entry name" value="Peptidase_M16C_assoc"/>
</dbReference>
<evidence type="ECO:0000313" key="2">
    <source>
        <dbReference type="EMBL" id="MCF0263855.1"/>
    </source>
</evidence>
<evidence type="ECO:0000313" key="3">
    <source>
        <dbReference type="Proteomes" id="UP000887320"/>
    </source>
</evidence>
<comment type="caution">
    <text evidence="2">The sequence shown here is derived from an EMBL/GenBank/DDBJ whole genome shotgun (WGS) entry which is preliminary data.</text>
</comment>
<feature type="domain" description="Peptidase M16C associated" evidence="1">
    <location>
        <begin position="468"/>
        <end position="717"/>
    </location>
</feature>
<dbReference type="AlphaFoldDB" id="A0A8X8KEH0"/>
<dbReference type="GO" id="GO:0006508">
    <property type="term" value="P:proteolysis"/>
    <property type="evidence" value="ECO:0007669"/>
    <property type="project" value="InterPro"/>
</dbReference>
<dbReference type="InterPro" id="IPR011765">
    <property type="entry name" value="Pept_M16_N"/>
</dbReference>
<dbReference type="FunFam" id="3.30.830.10:FF:000011">
    <property type="entry name" value="Presequence protease, mitochondrial"/>
    <property type="match status" value="1"/>
</dbReference>
<proteinExistence type="predicted"/>
<name>A0A8X8KEH0_ACIGI</name>
<dbReference type="Proteomes" id="UP000887320">
    <property type="component" value="Unassembled WGS sequence"/>
</dbReference>
<dbReference type="PANTHER" id="PTHR43016">
    <property type="entry name" value="PRESEQUENCE PROTEASE"/>
    <property type="match status" value="1"/>
</dbReference>
<dbReference type="EMBL" id="JAHWXT010000001">
    <property type="protein sequence ID" value="MCF0263855.1"/>
    <property type="molecule type" value="Genomic_DNA"/>
</dbReference>
<accession>A0A8X8KEH0</accession>
<reference evidence="2" key="1">
    <citation type="submission" date="2021-07" db="EMBL/GenBank/DDBJ databases">
        <authorList>
            <person name="Fernandez M."/>
            <person name="Pereira P."/>
            <person name="Torres Tejerizo G.A."/>
            <person name="Gonzalez P."/>
            <person name="Agostini E."/>
        </authorList>
    </citation>
    <scope>NUCLEOTIDE SEQUENCE</scope>
    <source>
        <strain evidence="2">SFC 500-1A</strain>
    </source>
</reference>
<dbReference type="Pfam" id="PF05193">
    <property type="entry name" value="Peptidase_M16_C"/>
    <property type="match status" value="1"/>
</dbReference>
<dbReference type="Gene3D" id="3.30.830.10">
    <property type="entry name" value="Metalloenzyme, LuxS/M16 peptidase-like"/>
    <property type="match status" value="4"/>
</dbReference>
<evidence type="ECO:0000259" key="1">
    <source>
        <dbReference type="SMART" id="SM01264"/>
    </source>
</evidence>
<dbReference type="Pfam" id="PF08367">
    <property type="entry name" value="M16C_assoc"/>
    <property type="match status" value="1"/>
</dbReference>
<dbReference type="InterPro" id="IPR011249">
    <property type="entry name" value="Metalloenz_LuxS/M16"/>
</dbReference>
<dbReference type="GO" id="GO:0046872">
    <property type="term" value="F:metal ion binding"/>
    <property type="evidence" value="ECO:0007669"/>
    <property type="project" value="InterPro"/>
</dbReference>
<sequence>MNLSHQLSSSTLVSHPAFEFVRQHNIDSVKINVQQYRHKVTGAIHYHLVADHVESAFLVALRTQPMDSKGAAHILEHTVLCGSMKFPVRDPFFAMTQRSLNTFMNAMTSSDWTAFPFATQNNKDFQNLLAVYLDAVFAPNIHPLDFAQEGIRVELNENNKPIFKGVVFNEMKGALSSSSRQLYHSLAESLYSETTYHYNSGGEPAEITELKHDELVKFYKKHYHPSNAIFMTFGKQNVYDLHEQFENLALTQFEHGETLFSQPEPRLVQPKQIVKSYAIEGNDLADKTYLTLSWLLPSAEDIQLWFGLRLMSGFLLQNSASPLQYYLETCGYAQSVGPIVGLDDRNYEMAFYCGVQGANPENAEQFLQEVLKVLTDIASKPVDSQVIDGLLYQIELEQREISGGMPYGLNLFFSGLSRAIHHEDPIQIWDIDQALIQIKKKIKDDPMWISKLIQTYLLDNTHRILLTFIPDNEKLAQIRQTEHDKLVKIEESLTVQDRESLLQQALFLKQRQESQDDQNILPKVTLADVPSEIYLPQGEIESIEIAGTQHQLHIYPTGTNGLYYQQVLIDIPDDVLQSPYFPIYTSLVGQLGAGEYDYLQLQQLQTAVSGGLWMNSSLRCHVSDKNKISRFLVLSTKSLTQKYEAIELLKLTFEKSRFDEKSRILELLQQQKIQWQSSVANNGEAYAIQSATRQMSALAVQQEAYSGLVALNGLSKLLDDITYDETAYNTFRQQLQAIHSDLLKANKQFLIVCEASQKNQLKKALQQQWATFNTITSEQAIPSIEYQSDVNNQAWLIQGNVQFCAQAYPAVTIDHVDAAVFMVLGPYLKNGFLHHAIREQGGAYGCGANYDPNTCAFYFFSSRDPRLAETFADFDASLQWLLQQNDDPQSIESAILTVISAMDKPGSPASEAISACHSALHGRTATIRQRLRQQILKVTMSDLKRIVTDYLGSMVVQRSVVAPLSKIKQVKELGFEIHKVA</sequence>
<dbReference type="Pfam" id="PF00675">
    <property type="entry name" value="Peptidase_M16"/>
    <property type="match status" value="1"/>
</dbReference>
<dbReference type="Pfam" id="PF22516">
    <property type="entry name" value="PreP_C"/>
    <property type="match status" value="1"/>
</dbReference>
<protein>
    <submittedName>
        <fullName evidence="2">Insulinase family protein</fullName>
    </submittedName>
</protein>
<organism evidence="2 3">
    <name type="scientific">Acinetobacter guillouiae</name>
    <name type="common">Acinetobacter genomosp. 11</name>
    <dbReference type="NCBI Taxonomy" id="106649"/>
    <lineage>
        <taxon>Bacteria</taxon>
        <taxon>Pseudomonadati</taxon>
        <taxon>Pseudomonadota</taxon>
        <taxon>Gammaproteobacteria</taxon>
        <taxon>Moraxellales</taxon>
        <taxon>Moraxellaceae</taxon>
        <taxon>Acinetobacter</taxon>
    </lineage>
</organism>